<evidence type="ECO:0000313" key="1">
    <source>
        <dbReference type="EMBL" id="GIY57743.1"/>
    </source>
</evidence>
<sequence>MSCSGEGYLLLPMYREMVDSTCAYVNATCQSTSVSDKQKKKRAGRMDAEEKQPYARQIAGRLMGPENAKNTLETAEGILIARLFRSPELSRIPRVALVTLQTVSAQRGLFYFALRLAVI</sequence>
<dbReference type="AlphaFoldDB" id="A0AAV4UIZ4"/>
<accession>A0AAV4UIZ4</accession>
<gene>
    <name evidence="1" type="ORF">CDAR_25701</name>
</gene>
<organism evidence="1 2">
    <name type="scientific">Caerostris darwini</name>
    <dbReference type="NCBI Taxonomy" id="1538125"/>
    <lineage>
        <taxon>Eukaryota</taxon>
        <taxon>Metazoa</taxon>
        <taxon>Ecdysozoa</taxon>
        <taxon>Arthropoda</taxon>
        <taxon>Chelicerata</taxon>
        <taxon>Arachnida</taxon>
        <taxon>Araneae</taxon>
        <taxon>Araneomorphae</taxon>
        <taxon>Entelegynae</taxon>
        <taxon>Araneoidea</taxon>
        <taxon>Araneidae</taxon>
        <taxon>Caerostris</taxon>
    </lineage>
</organism>
<proteinExistence type="predicted"/>
<dbReference type="Proteomes" id="UP001054837">
    <property type="component" value="Unassembled WGS sequence"/>
</dbReference>
<keyword evidence="2" id="KW-1185">Reference proteome</keyword>
<protein>
    <submittedName>
        <fullName evidence="1">Uncharacterized protein</fullName>
    </submittedName>
</protein>
<name>A0AAV4UIZ4_9ARAC</name>
<evidence type="ECO:0000313" key="2">
    <source>
        <dbReference type="Proteomes" id="UP001054837"/>
    </source>
</evidence>
<reference evidence="1 2" key="1">
    <citation type="submission" date="2021-06" db="EMBL/GenBank/DDBJ databases">
        <title>Caerostris darwini draft genome.</title>
        <authorList>
            <person name="Kono N."/>
            <person name="Arakawa K."/>
        </authorList>
    </citation>
    <scope>NUCLEOTIDE SEQUENCE [LARGE SCALE GENOMIC DNA]</scope>
</reference>
<comment type="caution">
    <text evidence="1">The sequence shown here is derived from an EMBL/GenBank/DDBJ whole genome shotgun (WGS) entry which is preliminary data.</text>
</comment>
<dbReference type="EMBL" id="BPLQ01011401">
    <property type="protein sequence ID" value="GIY57743.1"/>
    <property type="molecule type" value="Genomic_DNA"/>
</dbReference>